<feature type="transmembrane region" description="Helical" evidence="9">
    <location>
        <begin position="339"/>
        <end position="358"/>
    </location>
</feature>
<evidence type="ECO:0000256" key="4">
    <source>
        <dbReference type="ARBA" id="ARBA00022475"/>
    </source>
</evidence>
<dbReference type="EMBL" id="ACBY02000010">
    <property type="protein sequence ID" value="EFB77541.1"/>
    <property type="molecule type" value="Genomic_DNA"/>
</dbReference>
<sequence length="424" mass="46943">MSPSGERYNRREDVEKGENHTLNTKHFWDKKPDTILEWTTLIFASIAFYLFLSNLGYFVGGFRELLRILSPFAGGVVIAFVLNPMAMWFHRVLLKQDPRLRWVAILLSYIVAALLLALLAWLVVPQIISSIAILFNSLPGYFEGLQNTLLYLQDHYGLQMQNVLRILDDSEAMMRELYNVAVAAMPQIVTTIGSVASNFVAVFTAVASSVYMLSGKDKLIHQIKTLVHAFLPESVASNTLRICHYANENFTGFFVGKIIDSAIIGVLTFVLMSILRLDFALLVSVFVGITNIIPVFGPFIGAIPSIFILLLVDPVQALIFAVLILFIQQLDGNFIGPKILGQSIGISSLWVLFSIVVGGDLFGLVGMVVGVPLFATLYGLLHEVVVYLLDRRGIDAEGRHRDGTPQPQPDETAEPESRDPATIS</sequence>
<comment type="caution">
    <text evidence="10">The sequence shown here is derived from an EMBL/GenBank/DDBJ whole genome shotgun (WGS) entry which is preliminary data.</text>
</comment>
<dbReference type="GO" id="GO:0005886">
    <property type="term" value="C:plasma membrane"/>
    <property type="evidence" value="ECO:0007669"/>
    <property type="project" value="UniProtKB-SubCell"/>
</dbReference>
<accession>D1PIF6</accession>
<feature type="transmembrane region" description="Helical" evidence="9">
    <location>
        <begin position="364"/>
        <end position="389"/>
    </location>
</feature>
<comment type="similarity">
    <text evidence="2">Belongs to the autoinducer-2 exporter (AI-2E) (TC 2.A.86) family.</text>
</comment>
<evidence type="ECO:0000256" key="6">
    <source>
        <dbReference type="ARBA" id="ARBA00022989"/>
    </source>
</evidence>
<evidence type="ECO:0000256" key="1">
    <source>
        <dbReference type="ARBA" id="ARBA00004651"/>
    </source>
</evidence>
<keyword evidence="6 9" id="KW-1133">Transmembrane helix</keyword>
<evidence type="ECO:0000256" key="9">
    <source>
        <dbReference type="SAM" id="Phobius"/>
    </source>
</evidence>
<keyword evidence="4" id="KW-1003">Cell membrane</keyword>
<feature type="transmembrane region" description="Helical" evidence="9">
    <location>
        <begin position="279"/>
        <end position="300"/>
    </location>
</feature>
<dbReference type="PANTHER" id="PTHR21716:SF53">
    <property type="entry name" value="PERMEASE PERM-RELATED"/>
    <property type="match status" value="1"/>
</dbReference>
<organism evidence="10 11">
    <name type="scientific">Subdoligranulum variabile DSM 15176</name>
    <dbReference type="NCBI Taxonomy" id="411471"/>
    <lineage>
        <taxon>Bacteria</taxon>
        <taxon>Bacillati</taxon>
        <taxon>Bacillota</taxon>
        <taxon>Clostridia</taxon>
        <taxon>Eubacteriales</taxon>
        <taxon>Oscillospiraceae</taxon>
        <taxon>Subdoligranulum</taxon>
    </lineage>
</organism>
<feature type="transmembrane region" description="Helical" evidence="9">
    <location>
        <begin position="35"/>
        <end position="52"/>
    </location>
</feature>
<feature type="compositionally biased region" description="Basic and acidic residues" evidence="8">
    <location>
        <begin position="415"/>
        <end position="424"/>
    </location>
</feature>
<keyword evidence="5 9" id="KW-0812">Transmembrane</keyword>
<feature type="transmembrane region" description="Helical" evidence="9">
    <location>
        <begin position="102"/>
        <end position="124"/>
    </location>
</feature>
<feature type="region of interest" description="Disordered" evidence="8">
    <location>
        <begin position="397"/>
        <end position="424"/>
    </location>
</feature>
<dbReference type="eggNOG" id="COG0628">
    <property type="taxonomic scope" value="Bacteria"/>
</dbReference>
<dbReference type="PANTHER" id="PTHR21716">
    <property type="entry name" value="TRANSMEMBRANE PROTEIN"/>
    <property type="match status" value="1"/>
</dbReference>
<protein>
    <recommendedName>
        <fullName evidence="12">ATP synthase F0, A subunit</fullName>
    </recommendedName>
</protein>
<feature type="transmembrane region" description="Helical" evidence="9">
    <location>
        <begin position="306"/>
        <end position="327"/>
    </location>
</feature>
<keyword evidence="3" id="KW-0813">Transport</keyword>
<evidence type="ECO:0000256" key="2">
    <source>
        <dbReference type="ARBA" id="ARBA00009773"/>
    </source>
</evidence>
<evidence type="ECO:0000313" key="11">
    <source>
        <dbReference type="Proteomes" id="UP000003438"/>
    </source>
</evidence>
<dbReference type="HOGENOM" id="CLU_031275_2_0_9"/>
<feature type="transmembrane region" description="Helical" evidence="9">
    <location>
        <begin position="72"/>
        <end position="90"/>
    </location>
</feature>
<comment type="subcellular location">
    <subcellularLocation>
        <location evidence="1">Cell membrane</location>
        <topology evidence="1">Multi-pass membrane protein</topology>
    </subcellularLocation>
</comment>
<dbReference type="AlphaFoldDB" id="D1PIF6"/>
<name>D1PIF6_9FIRM</name>
<evidence type="ECO:0000256" key="5">
    <source>
        <dbReference type="ARBA" id="ARBA00022692"/>
    </source>
</evidence>
<reference evidence="10" key="1">
    <citation type="submission" date="2009-12" db="EMBL/GenBank/DDBJ databases">
        <authorList>
            <person name="Weinstock G."/>
            <person name="Sodergren E."/>
            <person name="Clifton S."/>
            <person name="Fulton L."/>
            <person name="Fulton B."/>
            <person name="Courtney L."/>
            <person name="Fronick C."/>
            <person name="Harrison M."/>
            <person name="Strong C."/>
            <person name="Farmer C."/>
            <person name="Delahaunty K."/>
            <person name="Markovic C."/>
            <person name="Hall O."/>
            <person name="Minx P."/>
            <person name="Tomlinson C."/>
            <person name="Mitreva M."/>
            <person name="Nelson J."/>
            <person name="Hou S."/>
            <person name="Wollam A."/>
            <person name="Pepin K.H."/>
            <person name="Johnson M."/>
            <person name="Bhonagiri V."/>
            <person name="Nash W.E."/>
            <person name="Warren W."/>
            <person name="Chinwalla A."/>
            <person name="Mardis E.R."/>
            <person name="Wilson R.K."/>
        </authorList>
    </citation>
    <scope>NUCLEOTIDE SEQUENCE [LARGE SCALE GENOMIC DNA]</scope>
    <source>
        <strain evidence="10">DSM 15176</strain>
    </source>
</reference>
<keyword evidence="11" id="KW-1185">Reference proteome</keyword>
<evidence type="ECO:0000256" key="7">
    <source>
        <dbReference type="ARBA" id="ARBA00023136"/>
    </source>
</evidence>
<gene>
    <name evidence="10" type="ORF">SUBVAR_04121</name>
</gene>
<evidence type="ECO:0000256" key="8">
    <source>
        <dbReference type="SAM" id="MobiDB-lite"/>
    </source>
</evidence>
<dbReference type="InterPro" id="IPR002549">
    <property type="entry name" value="AI-2E-like"/>
</dbReference>
<dbReference type="STRING" id="411471.SUBVAR_04121"/>
<dbReference type="GO" id="GO:0055085">
    <property type="term" value="P:transmembrane transport"/>
    <property type="evidence" value="ECO:0007669"/>
    <property type="project" value="TreeGrafter"/>
</dbReference>
<proteinExistence type="inferred from homology"/>
<dbReference type="Proteomes" id="UP000003438">
    <property type="component" value="Unassembled WGS sequence"/>
</dbReference>
<evidence type="ECO:0000256" key="3">
    <source>
        <dbReference type="ARBA" id="ARBA00022448"/>
    </source>
</evidence>
<keyword evidence="7 9" id="KW-0472">Membrane</keyword>
<evidence type="ECO:0008006" key="12">
    <source>
        <dbReference type="Google" id="ProtNLM"/>
    </source>
</evidence>
<evidence type="ECO:0000313" key="10">
    <source>
        <dbReference type="EMBL" id="EFB77541.1"/>
    </source>
</evidence>
<feature type="transmembrane region" description="Helical" evidence="9">
    <location>
        <begin position="250"/>
        <end position="272"/>
    </location>
</feature>
<dbReference type="Pfam" id="PF01594">
    <property type="entry name" value="AI-2E_transport"/>
    <property type="match status" value="1"/>
</dbReference>